<dbReference type="Proteomes" id="UP001179952">
    <property type="component" value="Unassembled WGS sequence"/>
</dbReference>
<keyword evidence="1" id="KW-0472">Membrane</keyword>
<protein>
    <submittedName>
        <fullName evidence="2">Uncharacterized protein</fullName>
    </submittedName>
</protein>
<organism evidence="2 3">
    <name type="scientific">Acorus gramineus</name>
    <name type="common">Dwarf sweet flag</name>
    <dbReference type="NCBI Taxonomy" id="55184"/>
    <lineage>
        <taxon>Eukaryota</taxon>
        <taxon>Viridiplantae</taxon>
        <taxon>Streptophyta</taxon>
        <taxon>Embryophyta</taxon>
        <taxon>Tracheophyta</taxon>
        <taxon>Spermatophyta</taxon>
        <taxon>Magnoliopsida</taxon>
        <taxon>Liliopsida</taxon>
        <taxon>Acoraceae</taxon>
        <taxon>Acorus</taxon>
    </lineage>
</organism>
<reference evidence="2" key="2">
    <citation type="submission" date="2023-06" db="EMBL/GenBank/DDBJ databases">
        <authorList>
            <person name="Ma L."/>
            <person name="Liu K.-W."/>
            <person name="Li Z."/>
            <person name="Hsiao Y.-Y."/>
            <person name="Qi Y."/>
            <person name="Fu T."/>
            <person name="Tang G."/>
            <person name="Zhang D."/>
            <person name="Sun W.-H."/>
            <person name="Liu D.-K."/>
            <person name="Li Y."/>
            <person name="Chen G.-Z."/>
            <person name="Liu X.-D."/>
            <person name="Liao X.-Y."/>
            <person name="Jiang Y.-T."/>
            <person name="Yu X."/>
            <person name="Hao Y."/>
            <person name="Huang J."/>
            <person name="Zhao X.-W."/>
            <person name="Ke S."/>
            <person name="Chen Y.-Y."/>
            <person name="Wu W.-L."/>
            <person name="Hsu J.-L."/>
            <person name="Lin Y.-F."/>
            <person name="Huang M.-D."/>
            <person name="Li C.-Y."/>
            <person name="Huang L."/>
            <person name="Wang Z.-W."/>
            <person name="Zhao X."/>
            <person name="Zhong W.-Y."/>
            <person name="Peng D.-H."/>
            <person name="Ahmad S."/>
            <person name="Lan S."/>
            <person name="Zhang J.-S."/>
            <person name="Tsai W.-C."/>
            <person name="Van De Peer Y."/>
            <person name="Liu Z.-J."/>
        </authorList>
    </citation>
    <scope>NUCLEOTIDE SEQUENCE</scope>
    <source>
        <strain evidence="2">SCP</strain>
        <tissue evidence="2">Leaves</tissue>
    </source>
</reference>
<keyword evidence="3" id="KW-1185">Reference proteome</keyword>
<dbReference type="AlphaFoldDB" id="A0AAV9BAD3"/>
<dbReference type="InterPro" id="IPR036691">
    <property type="entry name" value="Endo/exonu/phosph_ase_sf"/>
</dbReference>
<evidence type="ECO:0000313" key="3">
    <source>
        <dbReference type="Proteomes" id="UP001179952"/>
    </source>
</evidence>
<dbReference type="EMBL" id="JAUJYN010000004">
    <property type="protein sequence ID" value="KAK1273287.1"/>
    <property type="molecule type" value="Genomic_DNA"/>
</dbReference>
<evidence type="ECO:0000256" key="1">
    <source>
        <dbReference type="SAM" id="Phobius"/>
    </source>
</evidence>
<feature type="transmembrane region" description="Helical" evidence="1">
    <location>
        <begin position="30"/>
        <end position="51"/>
    </location>
</feature>
<gene>
    <name evidence="2" type="ORF">QJS04_geneDACA009595</name>
</gene>
<dbReference type="Gene3D" id="3.60.10.10">
    <property type="entry name" value="Endonuclease/exonuclease/phosphatase"/>
    <property type="match status" value="1"/>
</dbReference>
<keyword evidence="1" id="KW-0812">Transmembrane</keyword>
<sequence>MKIVTYNVNGLRPRVAQHGSLLGVLNSLDADIICLCLPITLLVAAVVLLTFKRARISSIRLHRCGGLSEGSGRGGP</sequence>
<name>A0AAV9BAD3_ACOGR</name>
<accession>A0AAV9BAD3</accession>
<proteinExistence type="predicted"/>
<keyword evidence="1" id="KW-1133">Transmembrane helix</keyword>
<comment type="caution">
    <text evidence="2">The sequence shown here is derived from an EMBL/GenBank/DDBJ whole genome shotgun (WGS) entry which is preliminary data.</text>
</comment>
<reference evidence="2" key="1">
    <citation type="journal article" date="2023" name="Nat. Commun.">
        <title>Diploid and tetraploid genomes of Acorus and the evolution of monocots.</title>
        <authorList>
            <person name="Ma L."/>
            <person name="Liu K.W."/>
            <person name="Li Z."/>
            <person name="Hsiao Y.Y."/>
            <person name="Qi Y."/>
            <person name="Fu T."/>
            <person name="Tang G.D."/>
            <person name="Zhang D."/>
            <person name="Sun W.H."/>
            <person name="Liu D.K."/>
            <person name="Li Y."/>
            <person name="Chen G.Z."/>
            <person name="Liu X.D."/>
            <person name="Liao X.Y."/>
            <person name="Jiang Y.T."/>
            <person name="Yu X."/>
            <person name="Hao Y."/>
            <person name="Huang J."/>
            <person name="Zhao X.W."/>
            <person name="Ke S."/>
            <person name="Chen Y.Y."/>
            <person name="Wu W.L."/>
            <person name="Hsu J.L."/>
            <person name="Lin Y.F."/>
            <person name="Huang M.D."/>
            <person name="Li C.Y."/>
            <person name="Huang L."/>
            <person name="Wang Z.W."/>
            <person name="Zhao X."/>
            <person name="Zhong W.Y."/>
            <person name="Peng D.H."/>
            <person name="Ahmad S."/>
            <person name="Lan S."/>
            <person name="Zhang J.S."/>
            <person name="Tsai W.C."/>
            <person name="Van de Peer Y."/>
            <person name="Liu Z.J."/>
        </authorList>
    </citation>
    <scope>NUCLEOTIDE SEQUENCE</scope>
    <source>
        <strain evidence="2">SCP</strain>
    </source>
</reference>
<evidence type="ECO:0000313" key="2">
    <source>
        <dbReference type="EMBL" id="KAK1273287.1"/>
    </source>
</evidence>
<dbReference type="SUPFAM" id="SSF56219">
    <property type="entry name" value="DNase I-like"/>
    <property type="match status" value="1"/>
</dbReference>